<name>A0ABN1JPM4_9BURK</name>
<evidence type="ECO:0000256" key="1">
    <source>
        <dbReference type="SAM" id="MobiDB-lite"/>
    </source>
</evidence>
<proteinExistence type="predicted"/>
<dbReference type="EMBL" id="BAAAEW010000004">
    <property type="protein sequence ID" value="GAA0744141.1"/>
    <property type="molecule type" value="Genomic_DNA"/>
</dbReference>
<keyword evidence="3" id="KW-1185">Reference proteome</keyword>
<protein>
    <submittedName>
        <fullName evidence="2">Uncharacterized protein</fullName>
    </submittedName>
</protein>
<feature type="region of interest" description="Disordered" evidence="1">
    <location>
        <begin position="298"/>
        <end position="335"/>
    </location>
</feature>
<comment type="caution">
    <text evidence="2">The sequence shown here is derived from an EMBL/GenBank/DDBJ whole genome shotgun (WGS) entry which is preliminary data.</text>
</comment>
<gene>
    <name evidence="2" type="ORF">GCM10009107_09360</name>
</gene>
<evidence type="ECO:0000313" key="2">
    <source>
        <dbReference type="EMBL" id="GAA0744141.1"/>
    </source>
</evidence>
<dbReference type="Proteomes" id="UP001500279">
    <property type="component" value="Unassembled WGS sequence"/>
</dbReference>
<reference evidence="2 3" key="1">
    <citation type="journal article" date="2019" name="Int. J. Syst. Evol. Microbiol.">
        <title>The Global Catalogue of Microorganisms (GCM) 10K type strain sequencing project: providing services to taxonomists for standard genome sequencing and annotation.</title>
        <authorList>
            <consortium name="The Broad Institute Genomics Platform"/>
            <consortium name="The Broad Institute Genome Sequencing Center for Infectious Disease"/>
            <person name="Wu L."/>
            <person name="Ma J."/>
        </authorList>
    </citation>
    <scope>NUCLEOTIDE SEQUENCE [LARGE SCALE GENOMIC DNA]</scope>
    <source>
        <strain evidence="2 3">JCM 15503</strain>
    </source>
</reference>
<evidence type="ECO:0000313" key="3">
    <source>
        <dbReference type="Proteomes" id="UP001500279"/>
    </source>
</evidence>
<organism evidence="2 3">
    <name type="scientific">Ideonella azotifigens</name>
    <dbReference type="NCBI Taxonomy" id="513160"/>
    <lineage>
        <taxon>Bacteria</taxon>
        <taxon>Pseudomonadati</taxon>
        <taxon>Pseudomonadota</taxon>
        <taxon>Betaproteobacteria</taxon>
        <taxon>Burkholderiales</taxon>
        <taxon>Sphaerotilaceae</taxon>
        <taxon>Ideonella</taxon>
    </lineage>
</organism>
<accession>A0ABN1JPM4</accession>
<sequence length="335" mass="34969">MLAWAAGLLLLAHQRDQALQAEQQHNAQLAAQLQARTGQVIAGADQALRQIRDALRAGTPPDLVRLAAASGLGKALVQLSLVGPDGHFVGSSLDPGGQQTGPIDLNEREHIQAVLHPPAGGNADAIFIGKPVLGKVSQRWTIQLSRRLVAEDGRTLGVGVASLDPTHFESLYRTVPLGQLGSVALVGPDLRVRARVLGGVSQGMGSDLPANHPLVTAGWPPSGSGVEAHEGADDATDAHIVAFAQVGSYPLHVVVSTASTEAFAEWHSLRNLLLLGGTLGTLMLLLAASITTRRLREREQVSDEDAGAAYPVTEVATEINTEPTPGDAEVPSAKD</sequence>
<dbReference type="CDD" id="cd12915">
    <property type="entry name" value="PDC2_DGC_like"/>
    <property type="match status" value="1"/>
</dbReference>
<dbReference type="CDD" id="cd12914">
    <property type="entry name" value="PDC1_DGC_like"/>
    <property type="match status" value="1"/>
</dbReference>
<dbReference type="Gene3D" id="3.30.450.20">
    <property type="entry name" value="PAS domain"/>
    <property type="match status" value="2"/>
</dbReference>